<gene>
    <name evidence="1" type="ORF">PoB_002928700</name>
</gene>
<evidence type="ECO:0000313" key="1">
    <source>
        <dbReference type="EMBL" id="GFO02782.1"/>
    </source>
</evidence>
<comment type="caution">
    <text evidence="1">The sequence shown here is derived from an EMBL/GenBank/DDBJ whole genome shotgun (WGS) entry which is preliminary data.</text>
</comment>
<sequence>MPYVSPQPSVCFYMDIVFYPRLMWLWRVHLCETGLGLLPEPGAPCKLQGILRWVDLDSFPKCHDIVGVPAFTRGKRIIIIIPVRKTPAYVTSSTCP</sequence>
<dbReference type="Proteomes" id="UP000735302">
    <property type="component" value="Unassembled WGS sequence"/>
</dbReference>
<accession>A0AAV4A689</accession>
<organism evidence="1 2">
    <name type="scientific">Plakobranchus ocellatus</name>
    <dbReference type="NCBI Taxonomy" id="259542"/>
    <lineage>
        <taxon>Eukaryota</taxon>
        <taxon>Metazoa</taxon>
        <taxon>Spiralia</taxon>
        <taxon>Lophotrochozoa</taxon>
        <taxon>Mollusca</taxon>
        <taxon>Gastropoda</taxon>
        <taxon>Heterobranchia</taxon>
        <taxon>Euthyneura</taxon>
        <taxon>Panpulmonata</taxon>
        <taxon>Sacoglossa</taxon>
        <taxon>Placobranchoidea</taxon>
        <taxon>Plakobranchidae</taxon>
        <taxon>Plakobranchus</taxon>
    </lineage>
</organism>
<keyword evidence="2" id="KW-1185">Reference proteome</keyword>
<proteinExistence type="predicted"/>
<protein>
    <submittedName>
        <fullName evidence="1">Uncharacterized protein</fullName>
    </submittedName>
</protein>
<evidence type="ECO:0000313" key="2">
    <source>
        <dbReference type="Proteomes" id="UP000735302"/>
    </source>
</evidence>
<name>A0AAV4A689_9GAST</name>
<dbReference type="EMBL" id="BLXT01003625">
    <property type="protein sequence ID" value="GFO02782.1"/>
    <property type="molecule type" value="Genomic_DNA"/>
</dbReference>
<reference evidence="1 2" key="1">
    <citation type="journal article" date="2021" name="Elife">
        <title>Chloroplast acquisition without the gene transfer in kleptoplastic sea slugs, Plakobranchus ocellatus.</title>
        <authorList>
            <person name="Maeda T."/>
            <person name="Takahashi S."/>
            <person name="Yoshida T."/>
            <person name="Shimamura S."/>
            <person name="Takaki Y."/>
            <person name="Nagai Y."/>
            <person name="Toyoda A."/>
            <person name="Suzuki Y."/>
            <person name="Arimoto A."/>
            <person name="Ishii H."/>
            <person name="Satoh N."/>
            <person name="Nishiyama T."/>
            <person name="Hasebe M."/>
            <person name="Maruyama T."/>
            <person name="Minagawa J."/>
            <person name="Obokata J."/>
            <person name="Shigenobu S."/>
        </authorList>
    </citation>
    <scope>NUCLEOTIDE SEQUENCE [LARGE SCALE GENOMIC DNA]</scope>
</reference>
<dbReference type="AlphaFoldDB" id="A0AAV4A689"/>